<dbReference type="InterPro" id="IPR036047">
    <property type="entry name" value="F-box-like_dom_sf"/>
</dbReference>
<evidence type="ECO:0000313" key="2">
    <source>
        <dbReference type="Proteomes" id="UP000007148"/>
    </source>
</evidence>
<dbReference type="EMBL" id="CAFZ01000099">
    <property type="protein sequence ID" value="CCA70912.1"/>
    <property type="molecule type" value="Genomic_DNA"/>
</dbReference>
<reference evidence="1" key="2">
    <citation type="submission" date="2011-05" db="EMBL/GenBank/DDBJ databases">
        <authorList>
            <person name="MIPS"/>
        </authorList>
    </citation>
    <scope>NUCLEOTIDE SEQUENCE</scope>
    <source>
        <strain evidence="1">DSM 11827</strain>
    </source>
</reference>
<evidence type="ECO:0008006" key="3">
    <source>
        <dbReference type="Google" id="ProtNLM"/>
    </source>
</evidence>
<dbReference type="HOGENOM" id="CLU_015287_1_0_1"/>
<evidence type="ECO:0000313" key="1">
    <source>
        <dbReference type="EMBL" id="CCA70912.1"/>
    </source>
</evidence>
<name>G4THW4_SERID</name>
<proteinExistence type="predicted"/>
<keyword evidence="2" id="KW-1185">Reference proteome</keyword>
<comment type="caution">
    <text evidence="1">The sequence shown here is derived from an EMBL/GenBank/DDBJ whole genome shotgun (WGS) entry which is preliminary data.</text>
</comment>
<gene>
    <name evidence="1" type="ORF">PIIN_04848</name>
</gene>
<dbReference type="SUPFAM" id="SSF52075">
    <property type="entry name" value="Outer arm dynein light chain 1"/>
    <property type="match status" value="1"/>
</dbReference>
<accession>G4THW4</accession>
<dbReference type="InParanoid" id="G4THW4"/>
<dbReference type="Gene3D" id="1.20.1280.50">
    <property type="match status" value="1"/>
</dbReference>
<dbReference type="AlphaFoldDB" id="G4THW4"/>
<reference evidence="1" key="1">
    <citation type="journal article" date="2011" name="PLoS Pathog.">
        <title>Endophytic Life Strategies Decoded by Genome and Transcriptome Analyses of the Mutualistic Root Symbiont Piriformospora indica.</title>
        <authorList>
            <person name="Zuccaro A."/>
            <person name="Lahrmann U."/>
            <person name="Guldener U."/>
            <person name="Langen G."/>
            <person name="Pfiffi S."/>
            <person name="Biedenkopf D."/>
            <person name="Wong P."/>
            <person name="Samans B."/>
            <person name="Grimm C."/>
            <person name="Basiewicz M."/>
            <person name="Murat C."/>
            <person name="Martin F."/>
            <person name="Kogel K.H."/>
        </authorList>
    </citation>
    <scope>NUCLEOTIDE SEQUENCE [LARGE SCALE GENOMIC DNA]</scope>
    <source>
        <strain evidence="1">DSM 11827</strain>
    </source>
</reference>
<organism evidence="1 2">
    <name type="scientific">Serendipita indica (strain DSM 11827)</name>
    <name type="common">Root endophyte fungus</name>
    <name type="synonym">Piriformospora indica</name>
    <dbReference type="NCBI Taxonomy" id="1109443"/>
    <lineage>
        <taxon>Eukaryota</taxon>
        <taxon>Fungi</taxon>
        <taxon>Dikarya</taxon>
        <taxon>Basidiomycota</taxon>
        <taxon>Agaricomycotina</taxon>
        <taxon>Agaricomycetes</taxon>
        <taxon>Sebacinales</taxon>
        <taxon>Serendipitaceae</taxon>
        <taxon>Serendipita</taxon>
    </lineage>
</organism>
<dbReference type="Proteomes" id="UP000007148">
    <property type="component" value="Unassembled WGS sequence"/>
</dbReference>
<protein>
    <recommendedName>
        <fullName evidence="3">F-box domain-containing protein</fullName>
    </recommendedName>
</protein>
<dbReference type="SUPFAM" id="SSF81383">
    <property type="entry name" value="F-box domain"/>
    <property type="match status" value="1"/>
</dbReference>
<sequence>MDTVVVSEEEQLRLDQQALVEQLASHWETATDSQNLQHVMNEYNETVMSLSALEKRRRVDPLSVLPVEIWSEIIKDVLPPSITSFLAKMKTLQQFMAVSTHWRRLIIHEPSFWTQIDTYHFYLNSKKFHTPLIKLCIERSQAAELSICGTFEDPAWEANLSTVITPHAHRIKEIILVRIYNRDSARATRLLSLFPITPVLKALTVQLPHDEISQDSAYVCSIRHFIHQNPQLTDIRGACHALLQPDSLSSLSRISLKCEATQAIPVLRKFPRLRSVTFHDLWPPPRPQPCDTNEPLPWTKLKYTQLNHGVGIFLIGLLRASLRDLHLKVDALHLRDFMEALGYLAVLEMLTLFLDLGNLSPLLLRSVLDEPVNEYSNVRKVDVFSTYYHRIAMDSRFGTDPETLWNWLLLRIPNTEALFLPFAFQSTMVSLTNLKKLRRFYCGSVILYHLREVDSCSSLQELNLQCGAVTFLMLSSETVRKLAITFTEVHPIEFLAFKWPSLTTLNLRLAFESTSEPITFHLPQLREIEVDGRLQPVTAVTRSLACDAHKVPCLEHILFPRWYPELDLLFILLERRLLSSDLKPLMRLTISKSIPSGILSLLVERIQGLFTARPTLFDLSVDVHAKAVLDTDM</sequence>